<proteinExistence type="predicted"/>
<dbReference type="AlphaFoldDB" id="A0A1W1EF74"/>
<dbReference type="InterPro" id="IPR018736">
    <property type="entry name" value="DUF2279_periplasmic_lipo"/>
</dbReference>
<dbReference type="EMBL" id="FPKX01000059">
    <property type="protein sequence ID" value="SFZ98684.1"/>
    <property type="molecule type" value="Genomic_DNA"/>
</dbReference>
<protein>
    <recommendedName>
        <fullName evidence="2">DUF2279 domain-containing protein</fullName>
    </recommendedName>
</protein>
<evidence type="ECO:0008006" key="2">
    <source>
        <dbReference type="Google" id="ProtNLM"/>
    </source>
</evidence>
<accession>A0A1W1EF74</accession>
<organism evidence="1">
    <name type="scientific">hydrothermal vent metagenome</name>
    <dbReference type="NCBI Taxonomy" id="652676"/>
    <lineage>
        <taxon>unclassified sequences</taxon>
        <taxon>metagenomes</taxon>
        <taxon>ecological metagenomes</taxon>
    </lineage>
</organism>
<name>A0A1W1EF74_9ZZZZ</name>
<evidence type="ECO:0000313" key="1">
    <source>
        <dbReference type="EMBL" id="SFZ98684.1"/>
    </source>
</evidence>
<dbReference type="Pfam" id="PF10043">
    <property type="entry name" value="DUF2279"/>
    <property type="match status" value="1"/>
</dbReference>
<reference evidence="1" key="1">
    <citation type="submission" date="2016-10" db="EMBL/GenBank/DDBJ databases">
        <authorList>
            <person name="de Groot N.N."/>
        </authorList>
    </citation>
    <scope>NUCLEOTIDE SEQUENCE</scope>
</reference>
<sequence>MQNLKKILLIPALSISLYAGGQIDTTQNNFTISDNNETALTQERTWYEIALLKPETPLSDEELRNRVIYTNIIGATVVTAWGVAFWDYFTVTPKLAHEGWFGKDTKYGGADKFGHMYSTYLWSLGFSSLYEYWGMSNDDALIYGPLTSWVFQGLMEVGDSFSETQGFSYEDLIANSVGAGFYYIREKYPEVKRKLDFRLEYIPDFNAEVDFFTQYNSMKYLFALKFSGFDDLENTPMKYLELQLGYYTRGYSENENYNEEDKERVAYVGIGINSSEVLKAMGWEKTSKIFNYYQLPYTYVPFGYDFDTQGYVQPYSRPYHGTKK</sequence>
<gene>
    <name evidence="1" type="ORF">MNB_SV-5-347</name>
</gene>